<reference evidence="1" key="2">
    <citation type="journal article" date="2022" name="Microbiol. Resour. Announc.">
        <title>Metagenome Sequencing to Explore Phylogenomics of Terrestrial Cyanobacteria.</title>
        <authorList>
            <person name="Ward R.D."/>
            <person name="Stajich J.E."/>
            <person name="Johansen J.R."/>
            <person name="Huntemann M."/>
            <person name="Clum A."/>
            <person name="Foster B."/>
            <person name="Foster B."/>
            <person name="Roux S."/>
            <person name="Palaniappan K."/>
            <person name="Varghese N."/>
            <person name="Mukherjee S."/>
            <person name="Reddy T.B.K."/>
            <person name="Daum C."/>
            <person name="Copeland A."/>
            <person name="Chen I.A."/>
            <person name="Ivanova N.N."/>
            <person name="Kyrpides N.C."/>
            <person name="Shapiro N."/>
            <person name="Eloe-Fadrosh E.A."/>
            <person name="Pietrasiak N."/>
        </authorList>
    </citation>
    <scope>NUCLEOTIDE SEQUENCE</scope>
    <source>
        <strain evidence="1">GSE-NOS-MK-12-04C</strain>
    </source>
</reference>
<sequence>MDIVDLSQTAANSDRLGFQWINAVRAKLLDLDSQLAVANQTINQLRSETAQAFRVSVVSALNLSYTGGAVKLPSGLIASVAPGNITAPNNAVSFVFVNATGAIAISTTRPALGFEIARVEASGGAVTQLQNYPLFAVRPVDPDLSNYATVDYANSRAWKIQALGRKTSTFAIASTDTYYRIPLESLTGSGFATNGLFTAPAAGNYVFASRIRVDTTTPNQPLAVKLSLYVGSTEILLNQGDSAYGDLSASVQNNEPVPLAVGGQADMRVYLTRGVNARVREGSSVVAWLVP</sequence>
<evidence type="ECO:0000313" key="2">
    <source>
        <dbReference type="Proteomes" id="UP000729701"/>
    </source>
</evidence>
<protein>
    <recommendedName>
        <fullName evidence="3">C1q domain-containing protein</fullName>
    </recommendedName>
</protein>
<name>A0A951QHL5_9CYAN</name>
<dbReference type="Gene3D" id="2.60.120.40">
    <property type="match status" value="1"/>
</dbReference>
<proteinExistence type="predicted"/>
<accession>A0A951QHL5</accession>
<dbReference type="EMBL" id="JAHHGZ010000003">
    <property type="protein sequence ID" value="MBW4666459.1"/>
    <property type="molecule type" value="Genomic_DNA"/>
</dbReference>
<evidence type="ECO:0000313" key="1">
    <source>
        <dbReference type="EMBL" id="MBW4666459.1"/>
    </source>
</evidence>
<gene>
    <name evidence="1" type="ORF">KME60_03185</name>
</gene>
<dbReference type="InterPro" id="IPR008983">
    <property type="entry name" value="Tumour_necrosis_fac-like_dom"/>
</dbReference>
<dbReference type="AlphaFoldDB" id="A0A951QHL5"/>
<organism evidence="1 2">
    <name type="scientific">Cyanomargarita calcarea GSE-NOS-MK-12-04C</name>
    <dbReference type="NCBI Taxonomy" id="2839659"/>
    <lineage>
        <taxon>Bacteria</taxon>
        <taxon>Bacillati</taxon>
        <taxon>Cyanobacteriota</taxon>
        <taxon>Cyanophyceae</taxon>
        <taxon>Nostocales</taxon>
        <taxon>Cyanomargaritaceae</taxon>
        <taxon>Cyanomargarita</taxon>
    </lineage>
</organism>
<reference evidence="1" key="1">
    <citation type="submission" date="2021-05" db="EMBL/GenBank/DDBJ databases">
        <authorList>
            <person name="Pietrasiak N."/>
            <person name="Ward R."/>
            <person name="Stajich J.E."/>
            <person name="Kurbessoian T."/>
        </authorList>
    </citation>
    <scope>NUCLEOTIDE SEQUENCE</scope>
    <source>
        <strain evidence="1">GSE-NOS-MK-12-04C</strain>
    </source>
</reference>
<comment type="caution">
    <text evidence="1">The sequence shown here is derived from an EMBL/GenBank/DDBJ whole genome shotgun (WGS) entry which is preliminary data.</text>
</comment>
<dbReference type="Proteomes" id="UP000729701">
    <property type="component" value="Unassembled WGS sequence"/>
</dbReference>
<evidence type="ECO:0008006" key="3">
    <source>
        <dbReference type="Google" id="ProtNLM"/>
    </source>
</evidence>